<dbReference type="RefSeq" id="WP_012469017.1">
    <property type="nucleotide sequence ID" value="NC_010814.1"/>
</dbReference>
<dbReference type="Pfam" id="PF02830">
    <property type="entry name" value="V4R"/>
    <property type="match status" value="1"/>
</dbReference>
<dbReference type="SMART" id="SM00989">
    <property type="entry name" value="V4R"/>
    <property type="match status" value="1"/>
</dbReference>
<dbReference type="AlphaFoldDB" id="B3E5J6"/>
<dbReference type="GO" id="GO:0006355">
    <property type="term" value="P:regulation of DNA-templated transcription"/>
    <property type="evidence" value="ECO:0007669"/>
    <property type="project" value="InterPro"/>
</dbReference>
<dbReference type="InterPro" id="IPR003593">
    <property type="entry name" value="AAA+_ATPase"/>
</dbReference>
<evidence type="ECO:0000256" key="1">
    <source>
        <dbReference type="ARBA" id="ARBA00022741"/>
    </source>
</evidence>
<feature type="domain" description="Sigma-54 factor interaction" evidence="7">
    <location>
        <begin position="239"/>
        <end position="468"/>
    </location>
</feature>
<dbReference type="Gene3D" id="1.10.10.60">
    <property type="entry name" value="Homeodomain-like"/>
    <property type="match status" value="1"/>
</dbReference>
<evidence type="ECO:0000313" key="9">
    <source>
        <dbReference type="Proteomes" id="UP000002420"/>
    </source>
</evidence>
<gene>
    <name evidence="8" type="ordered locus">Glov_0944</name>
</gene>
<protein>
    <submittedName>
        <fullName evidence="8">Putative sigma54 specific transcriptional regulator</fullName>
    </submittedName>
</protein>
<keyword evidence="4" id="KW-0238">DNA-binding</keyword>
<dbReference type="PROSITE" id="PS00676">
    <property type="entry name" value="SIGMA54_INTERACT_2"/>
    <property type="match status" value="1"/>
</dbReference>
<dbReference type="PROSITE" id="PS50045">
    <property type="entry name" value="SIGMA54_INTERACT_4"/>
    <property type="match status" value="1"/>
</dbReference>
<dbReference type="GO" id="GO:0043565">
    <property type="term" value="F:sequence-specific DNA binding"/>
    <property type="evidence" value="ECO:0007669"/>
    <property type="project" value="InterPro"/>
</dbReference>
<accession>B3E5J6</accession>
<dbReference type="InterPro" id="IPR004096">
    <property type="entry name" value="V4R"/>
</dbReference>
<dbReference type="Gene3D" id="3.40.50.300">
    <property type="entry name" value="P-loop containing nucleotide triphosphate hydrolases"/>
    <property type="match status" value="1"/>
</dbReference>
<sequence>MKTSQLDFRELLSFNPQGGVIRFLGQRAYLVDATAQGLQRKEFIDAFGPEMVRTIVTRSAYAHGWRVAETVKTELPEVWAEAKEGKLGPMLCALYGFGEIVSSRRTDGLGDEPLVETVLKDSFEAEQHLMLSGGSDEAVCWRYTAFASGYVSRVQGREVYFIEDSCRAKGDDYCRIKGRYLEQWGDEIKPYLPYYQTKNVESICAELRRKLQATEKRLKHYQRDMAFLHNECEEGNCYPVSRSSVMQKVLDFAWLLAEVDSSVLITGESGVGKERMALQIHSRSPRSNKPFLAVNCGALSETLLDSELFGHAKGAFTGADRDRIGLFEAAAGGTLFLDEVGEVSPSMQVKLLRALQEREIRRVGESQPRKIDVRIISATNRNLQEAVASGGFRQDLFYRLKVIELHIPPLRERTEDILPLARCILNALTKVMGKNVTGFSHQAADNLLCYEWPGNIRELQNAIEYALVLCRSNQIDAEDLPAEVRNSLFRPTAVSGIRSLEAIERDYILSVLAVQGNNKARTAEKLEISLATLYRKLREYGMMDR</sequence>
<dbReference type="SUPFAM" id="SSF52540">
    <property type="entry name" value="P-loop containing nucleoside triphosphate hydrolases"/>
    <property type="match status" value="1"/>
</dbReference>
<dbReference type="PROSITE" id="PS00675">
    <property type="entry name" value="SIGMA54_INTERACT_1"/>
    <property type="match status" value="1"/>
</dbReference>
<organism evidence="8 9">
    <name type="scientific">Trichlorobacter lovleyi (strain ATCC BAA-1151 / DSM 17278 / SZ)</name>
    <name type="common">Geobacter lovleyi</name>
    <dbReference type="NCBI Taxonomy" id="398767"/>
    <lineage>
        <taxon>Bacteria</taxon>
        <taxon>Pseudomonadati</taxon>
        <taxon>Thermodesulfobacteriota</taxon>
        <taxon>Desulfuromonadia</taxon>
        <taxon>Geobacterales</taxon>
        <taxon>Geobacteraceae</taxon>
        <taxon>Trichlorobacter</taxon>
    </lineage>
</organism>
<reference evidence="8 9" key="1">
    <citation type="submission" date="2008-05" db="EMBL/GenBank/DDBJ databases">
        <title>Complete sequence of chromosome of Geobacter lovleyi SZ.</title>
        <authorList>
            <consortium name="US DOE Joint Genome Institute"/>
            <person name="Lucas S."/>
            <person name="Copeland A."/>
            <person name="Lapidus A."/>
            <person name="Glavina del Rio T."/>
            <person name="Dalin E."/>
            <person name="Tice H."/>
            <person name="Bruce D."/>
            <person name="Goodwin L."/>
            <person name="Pitluck S."/>
            <person name="Chertkov O."/>
            <person name="Meincke L."/>
            <person name="Brettin T."/>
            <person name="Detter J.C."/>
            <person name="Han C."/>
            <person name="Tapia R."/>
            <person name="Kuske C.R."/>
            <person name="Schmutz J."/>
            <person name="Larimer F."/>
            <person name="Land M."/>
            <person name="Hauser L."/>
            <person name="Kyrpides N."/>
            <person name="Mikhailova N."/>
            <person name="Sung Y."/>
            <person name="Fletcher K.E."/>
            <person name="Ritalahti K.M."/>
            <person name="Loeffler F.E."/>
            <person name="Richardson P."/>
        </authorList>
    </citation>
    <scope>NUCLEOTIDE SEQUENCE [LARGE SCALE GENOMIC DNA]</scope>
    <source>
        <strain evidence="9">ATCC BAA-1151 / DSM 17278 / SZ</strain>
    </source>
</reference>
<dbReference type="SUPFAM" id="SSF111126">
    <property type="entry name" value="Ligand-binding domain in the NO signalling and Golgi transport"/>
    <property type="match status" value="1"/>
</dbReference>
<dbReference type="PRINTS" id="PR01590">
    <property type="entry name" value="HTHFIS"/>
</dbReference>
<proteinExistence type="predicted"/>
<dbReference type="InterPro" id="IPR002197">
    <property type="entry name" value="HTH_Fis"/>
</dbReference>
<keyword evidence="2" id="KW-0067">ATP-binding</keyword>
<dbReference type="InterPro" id="IPR058031">
    <property type="entry name" value="AAA_lid_NorR"/>
</dbReference>
<dbReference type="SMART" id="SM00382">
    <property type="entry name" value="AAA"/>
    <property type="match status" value="1"/>
</dbReference>
<evidence type="ECO:0000256" key="3">
    <source>
        <dbReference type="ARBA" id="ARBA00023015"/>
    </source>
</evidence>
<keyword evidence="1" id="KW-0547">Nucleotide-binding</keyword>
<dbReference type="OrthoDB" id="9814761at2"/>
<dbReference type="Proteomes" id="UP000002420">
    <property type="component" value="Chromosome"/>
</dbReference>
<evidence type="ECO:0000256" key="6">
    <source>
        <dbReference type="SAM" id="Coils"/>
    </source>
</evidence>
<dbReference type="InterPro" id="IPR025662">
    <property type="entry name" value="Sigma_54_int_dom_ATP-bd_1"/>
</dbReference>
<dbReference type="InterPro" id="IPR025943">
    <property type="entry name" value="Sigma_54_int_dom_ATP-bd_2"/>
</dbReference>
<dbReference type="InterPro" id="IPR025944">
    <property type="entry name" value="Sigma_54_int_dom_CS"/>
</dbReference>
<evidence type="ECO:0000256" key="5">
    <source>
        <dbReference type="ARBA" id="ARBA00023163"/>
    </source>
</evidence>
<evidence type="ECO:0000259" key="7">
    <source>
        <dbReference type="PROSITE" id="PS50045"/>
    </source>
</evidence>
<keyword evidence="3" id="KW-0805">Transcription regulation</keyword>
<feature type="coiled-coil region" evidence="6">
    <location>
        <begin position="197"/>
        <end position="231"/>
    </location>
</feature>
<evidence type="ECO:0000256" key="2">
    <source>
        <dbReference type="ARBA" id="ARBA00022840"/>
    </source>
</evidence>
<dbReference type="InterPro" id="IPR027417">
    <property type="entry name" value="P-loop_NTPase"/>
</dbReference>
<dbReference type="PANTHER" id="PTHR32071">
    <property type="entry name" value="TRANSCRIPTIONAL REGULATORY PROTEIN"/>
    <property type="match status" value="1"/>
</dbReference>
<dbReference type="Gene3D" id="1.10.8.60">
    <property type="match status" value="1"/>
</dbReference>
<keyword evidence="5" id="KW-0804">Transcription</keyword>
<dbReference type="PROSITE" id="PS00688">
    <property type="entry name" value="SIGMA54_INTERACT_3"/>
    <property type="match status" value="1"/>
</dbReference>
<keyword evidence="6" id="KW-0175">Coiled coil</keyword>
<dbReference type="SUPFAM" id="SSF46689">
    <property type="entry name" value="Homeodomain-like"/>
    <property type="match status" value="1"/>
</dbReference>
<name>B3E5J6_TRIL1</name>
<dbReference type="STRING" id="398767.Glov_0944"/>
<dbReference type="Pfam" id="PF06505">
    <property type="entry name" value="XylR_N"/>
    <property type="match status" value="1"/>
</dbReference>
<dbReference type="Pfam" id="PF02954">
    <property type="entry name" value="HTH_8"/>
    <property type="match status" value="1"/>
</dbReference>
<dbReference type="InterPro" id="IPR010523">
    <property type="entry name" value="XylR_N"/>
</dbReference>
<dbReference type="InterPro" id="IPR024096">
    <property type="entry name" value="NO_sig/Golgi_transp_ligand-bd"/>
</dbReference>
<dbReference type="CDD" id="cd00009">
    <property type="entry name" value="AAA"/>
    <property type="match status" value="1"/>
</dbReference>
<dbReference type="InterPro" id="IPR002078">
    <property type="entry name" value="Sigma_54_int"/>
</dbReference>
<keyword evidence="9" id="KW-1185">Reference proteome</keyword>
<dbReference type="GO" id="GO:0005524">
    <property type="term" value="F:ATP binding"/>
    <property type="evidence" value="ECO:0007669"/>
    <property type="project" value="UniProtKB-KW"/>
</dbReference>
<dbReference type="Pfam" id="PF25601">
    <property type="entry name" value="AAA_lid_14"/>
    <property type="match status" value="1"/>
</dbReference>
<dbReference type="eggNOG" id="COG3829">
    <property type="taxonomic scope" value="Bacteria"/>
</dbReference>
<dbReference type="EMBL" id="CP001089">
    <property type="protein sequence ID" value="ACD94667.1"/>
    <property type="molecule type" value="Genomic_DNA"/>
</dbReference>
<dbReference type="HOGENOM" id="CLU_000445_119_2_7"/>
<dbReference type="FunFam" id="3.40.50.300:FF:000006">
    <property type="entry name" value="DNA-binding transcriptional regulator NtrC"/>
    <property type="match status" value="1"/>
</dbReference>
<evidence type="ECO:0000256" key="4">
    <source>
        <dbReference type="ARBA" id="ARBA00023125"/>
    </source>
</evidence>
<dbReference type="KEGG" id="glo:Glov_0944"/>
<dbReference type="InterPro" id="IPR009057">
    <property type="entry name" value="Homeodomain-like_sf"/>
</dbReference>
<dbReference type="Pfam" id="PF00158">
    <property type="entry name" value="Sigma54_activat"/>
    <property type="match status" value="1"/>
</dbReference>
<evidence type="ECO:0000313" key="8">
    <source>
        <dbReference type="EMBL" id="ACD94667.1"/>
    </source>
</evidence>
<dbReference type="Gene3D" id="3.30.1380.20">
    <property type="entry name" value="Trafficking protein particle complex subunit 3"/>
    <property type="match status" value="1"/>
</dbReference>